<dbReference type="OrthoDB" id="10265310at2759"/>
<name>A0A8H3EJ45_9LECA</name>
<organism evidence="2 3">
    <name type="scientific">Gomphillus americanus</name>
    <dbReference type="NCBI Taxonomy" id="1940652"/>
    <lineage>
        <taxon>Eukaryota</taxon>
        <taxon>Fungi</taxon>
        <taxon>Dikarya</taxon>
        <taxon>Ascomycota</taxon>
        <taxon>Pezizomycotina</taxon>
        <taxon>Lecanoromycetes</taxon>
        <taxon>OSLEUM clade</taxon>
        <taxon>Ostropomycetidae</taxon>
        <taxon>Ostropales</taxon>
        <taxon>Graphidaceae</taxon>
        <taxon>Gomphilloideae</taxon>
        <taxon>Gomphillus</taxon>
    </lineage>
</organism>
<dbReference type="Proteomes" id="UP000664169">
    <property type="component" value="Unassembled WGS sequence"/>
</dbReference>
<dbReference type="AlphaFoldDB" id="A0A8H3EJ45"/>
<keyword evidence="3" id="KW-1185">Reference proteome</keyword>
<dbReference type="InterPro" id="IPR003226">
    <property type="entry name" value="MYG1_exonuclease"/>
</dbReference>
<evidence type="ECO:0000256" key="1">
    <source>
        <dbReference type="ARBA" id="ARBA00010105"/>
    </source>
</evidence>
<evidence type="ECO:0000313" key="2">
    <source>
        <dbReference type="EMBL" id="CAF9905473.1"/>
    </source>
</evidence>
<evidence type="ECO:0008006" key="4">
    <source>
        <dbReference type="Google" id="ProtNLM"/>
    </source>
</evidence>
<reference evidence="2" key="1">
    <citation type="submission" date="2021-03" db="EMBL/GenBank/DDBJ databases">
        <authorList>
            <person name="Tagirdzhanova G."/>
        </authorList>
    </citation>
    <scope>NUCLEOTIDE SEQUENCE</scope>
</reference>
<dbReference type="GO" id="GO:0005737">
    <property type="term" value="C:cytoplasm"/>
    <property type="evidence" value="ECO:0007669"/>
    <property type="project" value="TreeGrafter"/>
</dbReference>
<protein>
    <recommendedName>
        <fullName evidence="4">MYG1 protein</fullName>
    </recommendedName>
</protein>
<accession>A0A8H3EJ45</accession>
<gene>
    <name evidence="2" type="ORF">GOMPHAMPRED_003199</name>
</gene>
<dbReference type="GO" id="GO:0005634">
    <property type="term" value="C:nucleus"/>
    <property type="evidence" value="ECO:0007669"/>
    <property type="project" value="TreeGrafter"/>
</dbReference>
<comment type="similarity">
    <text evidence="1">Belongs to the MYG1 family.</text>
</comment>
<dbReference type="Pfam" id="PF03690">
    <property type="entry name" value="MYG1_exonuc"/>
    <property type="match status" value="1"/>
</dbReference>
<dbReference type="EMBL" id="CAJPDQ010000002">
    <property type="protein sequence ID" value="CAF9905473.1"/>
    <property type="molecule type" value="Genomic_DNA"/>
</dbReference>
<comment type="caution">
    <text evidence="2">The sequence shown here is derived from an EMBL/GenBank/DDBJ whole genome shotgun (WGS) entry which is preliminary data.</text>
</comment>
<sequence>MAEGISKKVKLLPIAIGTHNGHFHADEALAVYLLRLLPEYKESSLIRTRDPEVLAECHTVVDVGGEYSPDTNRYDHHQRTFGTTFPNKATKLSSAGLIYMHFGRAIIAQQIGLSETDPNVELLYQKLYADFIEAVDANDNGIELYDPKTVMGAQRRYKDFGVTLASLVSDLNAQIDDPLLPPVIQATSTEIVNPQAAEDARFLQASALMGTSFVRKLALAFRKWLPARNEVQTAYNSRAEVDPSGQIIVLPQSGVPWKEHLYNIEAANPGAPEVLFVIYPENSEANSKWRVQAVSVSLESFENRKSLKEEWRGLRDAELSEKSGIPDCVFVHAAGFIGGNLNEQGVLRMARESIKAG</sequence>
<dbReference type="PANTHER" id="PTHR11215:SF1">
    <property type="entry name" value="MYG1 EXONUCLEASE"/>
    <property type="match status" value="1"/>
</dbReference>
<dbReference type="PANTHER" id="PTHR11215">
    <property type="entry name" value="METAL DEPENDENT HYDROLASE - RELATED"/>
    <property type="match status" value="1"/>
</dbReference>
<proteinExistence type="inferred from homology"/>
<evidence type="ECO:0000313" key="3">
    <source>
        <dbReference type="Proteomes" id="UP000664169"/>
    </source>
</evidence>